<organism evidence="1 2">
    <name type="scientific">Penicillium angulare</name>
    <dbReference type="NCBI Taxonomy" id="116970"/>
    <lineage>
        <taxon>Eukaryota</taxon>
        <taxon>Fungi</taxon>
        <taxon>Dikarya</taxon>
        <taxon>Ascomycota</taxon>
        <taxon>Pezizomycotina</taxon>
        <taxon>Eurotiomycetes</taxon>
        <taxon>Eurotiomycetidae</taxon>
        <taxon>Eurotiales</taxon>
        <taxon>Aspergillaceae</taxon>
        <taxon>Penicillium</taxon>
    </lineage>
</organism>
<name>A0A9W9EVG0_9EURO</name>
<proteinExistence type="predicted"/>
<evidence type="ECO:0008006" key="3">
    <source>
        <dbReference type="Google" id="ProtNLM"/>
    </source>
</evidence>
<protein>
    <recommendedName>
        <fullName evidence="3">Aminoglycoside phosphotransferase domain-containing protein</fullName>
    </recommendedName>
</protein>
<dbReference type="OrthoDB" id="3645574at2759"/>
<sequence length="314" mass="36271">MLSSTWLEKHQNPEYRHTLFRDFSRILLSLARIPLPLIGSFVIDKNGFLKLENRPLSLEIQALENDHIPTDMPRDYTYSTVESYIVDLLRIHNNRLRHQANAINNISDYINQTAALATMQTTFPSFFTRELCRGPFAFTLTDLHASNIFVDDDWHITSLIDLEWGCSRPIEMLRTPTWLTNKLVDEIAEETTDYNAVRSEFIEIMADEEKKLGPDSTKQGPIPIKLSEIMNRSCQSGTFWFSLALASPTGLFSVFYKQIQPRFIEHCPEHDAFHETVPWYWARDFVGVGAAKQQDRVDYDTRLKSEFGVLDDAS</sequence>
<reference evidence="1" key="1">
    <citation type="submission" date="2022-11" db="EMBL/GenBank/DDBJ databases">
        <authorList>
            <person name="Petersen C."/>
        </authorList>
    </citation>
    <scope>NUCLEOTIDE SEQUENCE</scope>
    <source>
        <strain evidence="1">IBT 30069</strain>
    </source>
</reference>
<dbReference type="InterPro" id="IPR051678">
    <property type="entry name" value="AGP_Transferase"/>
</dbReference>
<evidence type="ECO:0000313" key="2">
    <source>
        <dbReference type="Proteomes" id="UP001149165"/>
    </source>
</evidence>
<accession>A0A9W9EVG0</accession>
<dbReference type="Proteomes" id="UP001149165">
    <property type="component" value="Unassembled WGS sequence"/>
</dbReference>
<dbReference type="PANTHER" id="PTHR21310">
    <property type="entry name" value="AMINOGLYCOSIDE PHOSPHOTRANSFERASE-RELATED-RELATED"/>
    <property type="match status" value="1"/>
</dbReference>
<reference evidence="1" key="2">
    <citation type="journal article" date="2023" name="IMA Fungus">
        <title>Comparative genomic study of the Penicillium genus elucidates a diverse pangenome and 15 lateral gene transfer events.</title>
        <authorList>
            <person name="Petersen C."/>
            <person name="Sorensen T."/>
            <person name="Nielsen M.R."/>
            <person name="Sondergaard T.E."/>
            <person name="Sorensen J.L."/>
            <person name="Fitzpatrick D.A."/>
            <person name="Frisvad J.C."/>
            <person name="Nielsen K.L."/>
        </authorList>
    </citation>
    <scope>NUCLEOTIDE SEQUENCE</scope>
    <source>
        <strain evidence="1">IBT 30069</strain>
    </source>
</reference>
<dbReference type="AlphaFoldDB" id="A0A9W9EVG0"/>
<dbReference type="PANTHER" id="PTHR21310:SF37">
    <property type="entry name" value="AMINOGLYCOSIDE PHOSPHOTRANSFERASE DOMAIN-CONTAINING PROTEIN"/>
    <property type="match status" value="1"/>
</dbReference>
<comment type="caution">
    <text evidence="1">The sequence shown here is derived from an EMBL/GenBank/DDBJ whole genome shotgun (WGS) entry which is preliminary data.</text>
</comment>
<dbReference type="SUPFAM" id="SSF56112">
    <property type="entry name" value="Protein kinase-like (PK-like)"/>
    <property type="match status" value="1"/>
</dbReference>
<gene>
    <name evidence="1" type="ORF">N7456_012255</name>
</gene>
<evidence type="ECO:0000313" key="1">
    <source>
        <dbReference type="EMBL" id="KAJ5088639.1"/>
    </source>
</evidence>
<dbReference type="EMBL" id="JAPQKH010000007">
    <property type="protein sequence ID" value="KAJ5088639.1"/>
    <property type="molecule type" value="Genomic_DNA"/>
</dbReference>
<dbReference type="InterPro" id="IPR011009">
    <property type="entry name" value="Kinase-like_dom_sf"/>
</dbReference>
<keyword evidence="2" id="KW-1185">Reference proteome</keyword>